<organism evidence="2">
    <name type="scientific">Coccidioides posadasii (strain RMSCC 757 / Silveira)</name>
    <name type="common">Valley fever fungus</name>
    <dbReference type="NCBI Taxonomy" id="443226"/>
    <lineage>
        <taxon>Eukaryota</taxon>
        <taxon>Fungi</taxon>
        <taxon>Dikarya</taxon>
        <taxon>Ascomycota</taxon>
        <taxon>Pezizomycotina</taxon>
        <taxon>Eurotiomycetes</taxon>
        <taxon>Eurotiomycetidae</taxon>
        <taxon>Onygenales</taxon>
        <taxon>Onygenaceae</taxon>
        <taxon>Coccidioides</taxon>
    </lineage>
</organism>
<dbReference type="HOGENOM" id="CLU_2399502_0_0_1"/>
<sequence length="93" mass="10633">MLVATVILSWYCESLRGRRTVARPTGSEQPFRRLRTSQPCCSEDGGHVIGAFKENARIRLSPFVSLRMYAVEMVTDKGPNAKRRKHRWLSSQP</sequence>
<reference evidence="2" key="1">
    <citation type="journal article" date="2010" name="Genome Res.">
        <title>Population genomic sequencing of Coccidioides fungi reveals recent hybridization and transposon control.</title>
        <authorList>
            <person name="Neafsey D.E."/>
            <person name="Barker B.M."/>
            <person name="Sharpton T.J."/>
            <person name="Stajich J.E."/>
            <person name="Park D.J."/>
            <person name="Whiston E."/>
            <person name="Hung C.-Y."/>
            <person name="McMahan C."/>
            <person name="White J."/>
            <person name="Sykes S."/>
            <person name="Heiman D."/>
            <person name="Young S."/>
            <person name="Zeng Q."/>
            <person name="Abouelleil A."/>
            <person name="Aftuck L."/>
            <person name="Bessette D."/>
            <person name="Brown A."/>
            <person name="FitzGerald M."/>
            <person name="Lui A."/>
            <person name="Macdonald J.P."/>
            <person name="Priest M."/>
            <person name="Orbach M.J."/>
            <person name="Galgiani J.N."/>
            <person name="Kirkland T.N."/>
            <person name="Cole G.T."/>
            <person name="Birren B.W."/>
            <person name="Henn M.R."/>
            <person name="Taylor J.W."/>
            <person name="Rounsley S.D."/>
        </authorList>
    </citation>
    <scope>NUCLEOTIDE SEQUENCE [LARGE SCALE GENOMIC DNA]</scope>
    <source>
        <strain evidence="2">RMSCC 757 / Silveira</strain>
    </source>
</reference>
<accession>E9DD87</accession>
<name>E9DD87_COCPS</name>
<gene>
    <name evidence="1" type="ORF">CPSG_08049</name>
</gene>
<protein>
    <submittedName>
        <fullName evidence="1">Uncharacterized protein</fullName>
    </submittedName>
</protein>
<reference evidence="2" key="2">
    <citation type="submission" date="2010-03" db="EMBL/GenBank/DDBJ databases">
        <title>The genome sequence of Coccidioides posadasii strain Silveira.</title>
        <authorList>
            <consortium name="The Broad Institute Genome Sequencing Center for Infectious Disease"/>
            <person name="Neafsey D."/>
            <person name="Orbach M."/>
            <person name="Henn M.R."/>
            <person name="Cole G.T."/>
            <person name="Galgiani J."/>
            <person name="Gardner M.J."/>
            <person name="Kirkland T.N."/>
            <person name="Taylor J.W."/>
            <person name="Young S.K."/>
            <person name="Zeng Q."/>
            <person name="Koehrsen M."/>
            <person name="Alvarado L."/>
            <person name="Berlin A."/>
            <person name="Borenstein D."/>
            <person name="Chapman S.B."/>
            <person name="Chen Z."/>
            <person name="Engels R."/>
            <person name="Freedman E."/>
            <person name="Gellesch M."/>
            <person name="Goldberg J."/>
            <person name="Griggs A."/>
            <person name="Gujja S."/>
            <person name="Heilman E."/>
            <person name="Heiman D."/>
            <person name="Howarth C."/>
            <person name="Jen D."/>
            <person name="Larson L."/>
            <person name="Mehta T."/>
            <person name="Neiman D."/>
            <person name="Park D."/>
            <person name="Pearson M."/>
            <person name="Richards J."/>
            <person name="Roberts A."/>
            <person name="Saif S."/>
            <person name="Shea T."/>
            <person name="Shenoy N."/>
            <person name="Sisk P."/>
            <person name="Stolte C."/>
            <person name="Sykes S."/>
            <person name="Walk T."/>
            <person name="White J."/>
            <person name="Yandava C."/>
            <person name="Haas B."/>
            <person name="Nusbaum C."/>
            <person name="Birren B."/>
        </authorList>
    </citation>
    <scope>NUCLEOTIDE SEQUENCE [LARGE SCALE GENOMIC DNA]</scope>
    <source>
        <strain evidence="2">RMSCC 757 / Silveira</strain>
    </source>
</reference>
<evidence type="ECO:0000313" key="2">
    <source>
        <dbReference type="Proteomes" id="UP000002497"/>
    </source>
</evidence>
<evidence type="ECO:0000313" key="1">
    <source>
        <dbReference type="EMBL" id="EFW15612.1"/>
    </source>
</evidence>
<dbReference type="EMBL" id="GL636500">
    <property type="protein sequence ID" value="EFW15612.1"/>
    <property type="molecule type" value="Genomic_DNA"/>
</dbReference>
<dbReference type="AlphaFoldDB" id="E9DD87"/>
<keyword evidence="2" id="KW-1185">Reference proteome</keyword>
<proteinExistence type="predicted"/>
<dbReference type="Proteomes" id="UP000002497">
    <property type="component" value="Unassembled WGS sequence"/>
</dbReference>
<dbReference type="VEuPathDB" id="FungiDB:CPSG_08049"/>